<sequence length="67" mass="7729">MIKTLTMEIQEIKIDGITYVKNKDSKVCSEYAVRDKVNCAILIQGEQVTLCHLFDGYALKVKEEYEK</sequence>
<accession>A0A8S5QUW9</accession>
<evidence type="ECO:0000313" key="1">
    <source>
        <dbReference type="EMBL" id="DAE22493.1"/>
    </source>
</evidence>
<name>A0A8S5QUW9_9CAUD</name>
<protein>
    <submittedName>
        <fullName evidence="1">Uncharacterized protein</fullName>
    </submittedName>
</protein>
<organism evidence="1">
    <name type="scientific">CrAss-like virus sp. ctDAq1</name>
    <dbReference type="NCBI Taxonomy" id="2826822"/>
    <lineage>
        <taxon>Viruses</taxon>
        <taxon>Duplodnaviria</taxon>
        <taxon>Heunggongvirae</taxon>
        <taxon>Uroviricota</taxon>
        <taxon>Caudoviricetes</taxon>
        <taxon>Crassvirales</taxon>
    </lineage>
</organism>
<reference evidence="1" key="1">
    <citation type="journal article" date="2021" name="Proc. Natl. Acad. Sci. U.S.A.">
        <title>A Catalog of Tens of Thousands of Viruses from Human Metagenomes Reveals Hidden Associations with Chronic Diseases.</title>
        <authorList>
            <person name="Tisza M.J."/>
            <person name="Buck C.B."/>
        </authorList>
    </citation>
    <scope>NUCLEOTIDE SEQUENCE</scope>
    <source>
        <strain evidence="1">CtDAq1</strain>
    </source>
</reference>
<dbReference type="EMBL" id="BK015733">
    <property type="protein sequence ID" value="DAE22493.1"/>
    <property type="molecule type" value="Genomic_DNA"/>
</dbReference>
<proteinExistence type="predicted"/>